<dbReference type="Pfam" id="PF01904">
    <property type="entry name" value="DUF72"/>
    <property type="match status" value="1"/>
</dbReference>
<dbReference type="Proteomes" id="UP000198660">
    <property type="component" value="Unassembled WGS sequence"/>
</dbReference>
<sequence>MNNPIQIGLCGWGDHDIYPPRTTSKEKLSSYAGHFPVVEVDSSYYAIPSPERMEQWAADTPPSFRFVVKAYRELTGHGRGKNAPEKSGVAWFADFRESLSPLVDKGKLTAVLFQFPPWFDCKKEHVHYIRRCRQELKDLPLAIEFRNRTWFLPEYYDRTLEFLKREELIHVICDEPQAGISSVPIVPAVTHPEQTLLRFHGRNHHGWNQSGRSNEDWRAVRYAYRYSDEELEEWKVRIRHLQKETNQLTLLFNNNSEGDAATDAKRMTKILGIDPEGLASRQLDIF</sequence>
<accession>A0A1I6RI74</accession>
<dbReference type="RefSeq" id="WP_091836366.1">
    <property type="nucleotide sequence ID" value="NZ_FPAA01000005.1"/>
</dbReference>
<dbReference type="Gene3D" id="3.20.20.410">
    <property type="entry name" value="Protein of unknown function UPF0759"/>
    <property type="match status" value="1"/>
</dbReference>
<evidence type="ECO:0000313" key="1">
    <source>
        <dbReference type="EMBL" id="SFS64402.1"/>
    </source>
</evidence>
<dbReference type="PANTHER" id="PTHR30348">
    <property type="entry name" value="UNCHARACTERIZED PROTEIN YECE"/>
    <property type="match status" value="1"/>
</dbReference>
<proteinExistence type="predicted"/>
<evidence type="ECO:0000313" key="2">
    <source>
        <dbReference type="Proteomes" id="UP000198660"/>
    </source>
</evidence>
<dbReference type="AlphaFoldDB" id="A0A1I6RI74"/>
<keyword evidence="2" id="KW-1185">Reference proteome</keyword>
<dbReference type="OrthoDB" id="9780310at2"/>
<reference evidence="2" key="1">
    <citation type="submission" date="2016-10" db="EMBL/GenBank/DDBJ databases">
        <authorList>
            <person name="Varghese N."/>
            <person name="Submissions S."/>
        </authorList>
    </citation>
    <scope>NUCLEOTIDE SEQUENCE [LARGE SCALE GENOMIC DNA]</scope>
    <source>
        <strain evidence="2">DSM 45789</strain>
    </source>
</reference>
<dbReference type="InterPro" id="IPR036520">
    <property type="entry name" value="UPF0759_sf"/>
</dbReference>
<dbReference type="EMBL" id="FPAA01000005">
    <property type="protein sequence ID" value="SFS64402.1"/>
    <property type="molecule type" value="Genomic_DNA"/>
</dbReference>
<name>A0A1I6RI74_9BACL</name>
<gene>
    <name evidence="1" type="ORF">SAMN05444972_105109</name>
</gene>
<dbReference type="InterPro" id="IPR002763">
    <property type="entry name" value="DUF72"/>
</dbReference>
<dbReference type="SUPFAM" id="SSF117396">
    <property type="entry name" value="TM1631-like"/>
    <property type="match status" value="1"/>
</dbReference>
<organism evidence="1 2">
    <name type="scientific">Marininema halotolerans</name>
    <dbReference type="NCBI Taxonomy" id="1155944"/>
    <lineage>
        <taxon>Bacteria</taxon>
        <taxon>Bacillati</taxon>
        <taxon>Bacillota</taxon>
        <taxon>Bacilli</taxon>
        <taxon>Bacillales</taxon>
        <taxon>Thermoactinomycetaceae</taxon>
        <taxon>Marininema</taxon>
    </lineage>
</organism>
<protein>
    <submittedName>
        <fullName evidence="1">Uncharacterized conserved protein YecE, DUF72 family</fullName>
    </submittedName>
</protein>
<dbReference type="PANTHER" id="PTHR30348:SF13">
    <property type="entry name" value="UPF0759 PROTEIN YUNF"/>
    <property type="match status" value="1"/>
</dbReference>